<accession>A0ABR2VKI3</accession>
<dbReference type="Pfam" id="PF06624">
    <property type="entry name" value="RAMP4"/>
    <property type="match status" value="1"/>
</dbReference>
<sequence>MATAPTMRQKNNEYARRITKRGQKIKVEEEEEKSGPSVYIVGFLLFVVGGSAVFSFFEHMF</sequence>
<reference evidence="7 8" key="1">
    <citation type="submission" date="2023-04" db="EMBL/GenBank/DDBJ databases">
        <title>Genome of Basidiobolus ranarum AG-B5.</title>
        <authorList>
            <person name="Stajich J.E."/>
            <person name="Carter-House D."/>
            <person name="Gryganskyi A."/>
        </authorList>
    </citation>
    <scope>NUCLEOTIDE SEQUENCE [LARGE SCALE GENOMIC DNA]</scope>
    <source>
        <strain evidence="7 8">AG-B5</strain>
    </source>
</reference>
<evidence type="ECO:0000256" key="5">
    <source>
        <dbReference type="ARBA" id="ARBA00023136"/>
    </source>
</evidence>
<feature type="transmembrane region" description="Helical" evidence="6">
    <location>
        <begin position="38"/>
        <end position="57"/>
    </location>
</feature>
<comment type="similarity">
    <text evidence="1 6">Belongs to the RAMP4 family.</text>
</comment>
<evidence type="ECO:0000313" key="8">
    <source>
        <dbReference type="Proteomes" id="UP001479436"/>
    </source>
</evidence>
<evidence type="ECO:0000256" key="1">
    <source>
        <dbReference type="ARBA" id="ARBA00005500"/>
    </source>
</evidence>
<name>A0ABR2VKI3_9FUNG</name>
<comment type="caution">
    <text evidence="7">The sequence shown here is derived from an EMBL/GenBank/DDBJ whole genome shotgun (WGS) entry which is preliminary data.</text>
</comment>
<keyword evidence="2 6" id="KW-0812">Transmembrane</keyword>
<organism evidence="7 8">
    <name type="scientific">Basidiobolus ranarum</name>
    <dbReference type="NCBI Taxonomy" id="34480"/>
    <lineage>
        <taxon>Eukaryota</taxon>
        <taxon>Fungi</taxon>
        <taxon>Fungi incertae sedis</taxon>
        <taxon>Zoopagomycota</taxon>
        <taxon>Entomophthoromycotina</taxon>
        <taxon>Basidiobolomycetes</taxon>
        <taxon>Basidiobolales</taxon>
        <taxon>Basidiobolaceae</taxon>
        <taxon>Basidiobolus</taxon>
    </lineage>
</organism>
<dbReference type="EMBL" id="JASJQH010011950">
    <property type="protein sequence ID" value="KAK9663275.1"/>
    <property type="molecule type" value="Genomic_DNA"/>
</dbReference>
<comment type="subcellular location">
    <subcellularLocation>
        <location evidence="6">Membrane</location>
        <topology evidence="6">Single-pass membrane protein</topology>
    </subcellularLocation>
    <subcellularLocation>
        <location evidence="6">Endoplasmic reticulum membrane</location>
        <topology evidence="6">Single-pass membrane protein</topology>
    </subcellularLocation>
</comment>
<dbReference type="InterPro" id="IPR010580">
    <property type="entry name" value="ER_stress-assoc"/>
</dbReference>
<gene>
    <name evidence="7" type="ORF">K7432_018115</name>
</gene>
<proteinExistence type="inferred from homology"/>
<keyword evidence="3 6" id="KW-0256">Endoplasmic reticulum</keyword>
<keyword evidence="5 6" id="KW-0472">Membrane</keyword>
<evidence type="ECO:0000256" key="4">
    <source>
        <dbReference type="ARBA" id="ARBA00022989"/>
    </source>
</evidence>
<evidence type="ECO:0000313" key="7">
    <source>
        <dbReference type="EMBL" id="KAK9663275.1"/>
    </source>
</evidence>
<keyword evidence="8" id="KW-1185">Reference proteome</keyword>
<evidence type="ECO:0000256" key="3">
    <source>
        <dbReference type="ARBA" id="ARBA00022824"/>
    </source>
</evidence>
<evidence type="ECO:0000256" key="6">
    <source>
        <dbReference type="RuleBase" id="RU364120"/>
    </source>
</evidence>
<evidence type="ECO:0000256" key="2">
    <source>
        <dbReference type="ARBA" id="ARBA00022692"/>
    </source>
</evidence>
<comment type="function">
    <text evidence="6">Interacts with target proteins during translocation into the lumen of the endoplasmic reticulum. Protects unfolded target proteins against degradation and facilitate correct glycosylation.</text>
</comment>
<keyword evidence="4 6" id="KW-1133">Transmembrane helix</keyword>
<dbReference type="Proteomes" id="UP001479436">
    <property type="component" value="Unassembled WGS sequence"/>
</dbReference>
<protein>
    <recommendedName>
        <fullName evidence="6">Stress-associated endoplasmic reticulum protein</fullName>
    </recommendedName>
</protein>